<dbReference type="KEGG" id="hpel:HZS54_04700"/>
<evidence type="ECO:0000313" key="2">
    <source>
        <dbReference type="Proteomes" id="UP000509346"/>
    </source>
</evidence>
<dbReference type="AlphaFoldDB" id="A0A7D5TFY2"/>
<keyword evidence="2" id="KW-1185">Reference proteome</keyword>
<evidence type="ECO:0000313" key="1">
    <source>
        <dbReference type="EMBL" id="QLH80976.1"/>
    </source>
</evidence>
<name>A0A7D5TFY2_9EURY</name>
<dbReference type="OrthoDB" id="350381at2157"/>
<gene>
    <name evidence="1" type="ORF">HZS54_04700</name>
</gene>
<accession>A0A7D5TFY2</accession>
<organism evidence="1 2">
    <name type="scientific">Halosimplex pelagicum</name>
    <dbReference type="NCBI Taxonomy" id="869886"/>
    <lineage>
        <taxon>Archaea</taxon>
        <taxon>Methanobacteriati</taxon>
        <taxon>Methanobacteriota</taxon>
        <taxon>Stenosarchaea group</taxon>
        <taxon>Halobacteria</taxon>
        <taxon>Halobacteriales</taxon>
        <taxon>Haloarculaceae</taxon>
        <taxon>Halosimplex</taxon>
    </lineage>
</organism>
<dbReference type="EMBL" id="CP058909">
    <property type="protein sequence ID" value="QLH80976.1"/>
    <property type="molecule type" value="Genomic_DNA"/>
</dbReference>
<sequence length="97" mass="10164">MPTEEGTIDIETSGDAVALRLVGNNIVDVHIRGDAAADYAVDVRKNGSDWIEGVRSGYSGSANYDDVLETGADEIRLRCTNGTGTADNSATITLMAS</sequence>
<dbReference type="Proteomes" id="UP000509346">
    <property type="component" value="Chromosome"/>
</dbReference>
<dbReference type="GeneID" id="56081863"/>
<dbReference type="RefSeq" id="WP_179920791.1">
    <property type="nucleotide sequence ID" value="NZ_CP058909.1"/>
</dbReference>
<proteinExistence type="predicted"/>
<protein>
    <submittedName>
        <fullName evidence="1">Uncharacterized protein</fullName>
    </submittedName>
</protein>
<reference evidence="1 2" key="1">
    <citation type="submission" date="2020-07" db="EMBL/GenBank/DDBJ databases">
        <title>Halosimplex litoreum sp. nov. and Halosimplex rubrum sp. nov., isolated from different salt environments.</title>
        <authorList>
            <person name="Cui H."/>
        </authorList>
    </citation>
    <scope>NUCLEOTIDE SEQUENCE [LARGE SCALE GENOMIC DNA]</scope>
    <source>
        <strain evidence="1 2">R2</strain>
    </source>
</reference>